<reference evidence="1" key="1">
    <citation type="submission" date="2016-07" db="EMBL/GenBank/DDBJ databases">
        <authorList>
            <person name="Bretaudeau A."/>
        </authorList>
    </citation>
    <scope>NUCLEOTIDE SEQUENCE</scope>
    <source>
        <strain evidence="1">Rice</strain>
        <tissue evidence="1">Whole body</tissue>
    </source>
</reference>
<name>A0A2H1V7X7_SPOFR</name>
<gene>
    <name evidence="1" type="ORF">SFRICE_038823</name>
</gene>
<evidence type="ECO:0000313" key="1">
    <source>
        <dbReference type="EMBL" id="SOQ36953.1"/>
    </source>
</evidence>
<organism evidence="1">
    <name type="scientific">Spodoptera frugiperda</name>
    <name type="common">Fall armyworm</name>
    <dbReference type="NCBI Taxonomy" id="7108"/>
    <lineage>
        <taxon>Eukaryota</taxon>
        <taxon>Metazoa</taxon>
        <taxon>Ecdysozoa</taxon>
        <taxon>Arthropoda</taxon>
        <taxon>Hexapoda</taxon>
        <taxon>Insecta</taxon>
        <taxon>Pterygota</taxon>
        <taxon>Neoptera</taxon>
        <taxon>Endopterygota</taxon>
        <taxon>Lepidoptera</taxon>
        <taxon>Glossata</taxon>
        <taxon>Ditrysia</taxon>
        <taxon>Noctuoidea</taxon>
        <taxon>Noctuidae</taxon>
        <taxon>Amphipyrinae</taxon>
        <taxon>Spodoptera</taxon>
    </lineage>
</organism>
<accession>A0A2H1V7X7</accession>
<dbReference type="AlphaFoldDB" id="A0A2H1V7X7"/>
<protein>
    <submittedName>
        <fullName evidence="1">SFRICE_038823</fullName>
    </submittedName>
</protein>
<sequence>MSGAGVASRTASEPVSLPAELPVRLYMRALRQYQKLLDLRRLSSKDKALVPGTDEILKVGIYKLIGYKENIIIPYVKGPIDDAVIMDMNPYKGRFRFALKIPTLFDFAGQAADPLC</sequence>
<dbReference type="OrthoDB" id="338650at2759"/>
<dbReference type="EMBL" id="ODYU01001148">
    <property type="protein sequence ID" value="SOQ36953.1"/>
    <property type="molecule type" value="Genomic_DNA"/>
</dbReference>
<proteinExistence type="predicted"/>